<keyword evidence="3" id="KW-1185">Reference proteome</keyword>
<name>A0A1W6NXG7_9RHOB</name>
<dbReference type="OrthoDB" id="7629477at2"/>
<sequence length="180" mass="19987">MAEPSALRGWQGRLTYLVLALAIILLRLLPLNTIPPGPVVPPDLLLLITLVWVTRRPDYTPVWTIAVLFLLADLLFQNPPGLEVALVIALTEALRRRAARLREAPFWIEWMTVTFGIVLLVFARRAVLVLFAVPQAGLPAQLSQMVMTILCYPLAVGIMYLVFGLRRPAAGEVNAMGQRL</sequence>
<keyword evidence="1" id="KW-1133">Transmembrane helix</keyword>
<dbReference type="AlphaFoldDB" id="A0A1W6NXG7"/>
<dbReference type="KEGG" id="kro:BVG79_00586"/>
<gene>
    <name evidence="2" type="primary">mreD</name>
    <name evidence="2" type="ORF">BVG79_00586</name>
</gene>
<dbReference type="Proteomes" id="UP000242447">
    <property type="component" value="Chromosome"/>
</dbReference>
<feature type="transmembrane region" description="Helical" evidence="1">
    <location>
        <begin position="145"/>
        <end position="163"/>
    </location>
</feature>
<feature type="transmembrane region" description="Helical" evidence="1">
    <location>
        <begin position="12"/>
        <end position="29"/>
    </location>
</feature>
<dbReference type="STRING" id="92947.BVG79_00586"/>
<reference evidence="2 3" key="1">
    <citation type="submission" date="2017-02" db="EMBL/GenBank/DDBJ databases">
        <title>Ketogulonicigenium robustum SPU B003 Genome sequencing and assembly.</title>
        <authorList>
            <person name="Li Y."/>
            <person name="Liu L."/>
            <person name="Wang C."/>
            <person name="Zhang M."/>
            <person name="Zhang T."/>
            <person name="Zhang Y."/>
        </authorList>
    </citation>
    <scope>NUCLEOTIDE SEQUENCE [LARGE SCALE GENOMIC DNA]</scope>
    <source>
        <strain evidence="2 3">SPU_B003</strain>
    </source>
</reference>
<dbReference type="EMBL" id="CP019937">
    <property type="protein sequence ID" value="ARO13938.1"/>
    <property type="molecule type" value="Genomic_DNA"/>
</dbReference>
<keyword evidence="1" id="KW-0472">Membrane</keyword>
<accession>A0A1W6NXG7</accession>
<protein>
    <submittedName>
        <fullName evidence="2">Rod shape-determining protein MreD</fullName>
    </submittedName>
</protein>
<keyword evidence="1" id="KW-0812">Transmembrane</keyword>
<evidence type="ECO:0000313" key="2">
    <source>
        <dbReference type="EMBL" id="ARO13938.1"/>
    </source>
</evidence>
<organism evidence="2 3">
    <name type="scientific">Ketogulonicigenium robustum</name>
    <dbReference type="NCBI Taxonomy" id="92947"/>
    <lineage>
        <taxon>Bacteria</taxon>
        <taxon>Pseudomonadati</taxon>
        <taxon>Pseudomonadota</taxon>
        <taxon>Alphaproteobacteria</taxon>
        <taxon>Rhodobacterales</taxon>
        <taxon>Roseobacteraceae</taxon>
        <taxon>Ketogulonicigenium</taxon>
    </lineage>
</organism>
<evidence type="ECO:0000256" key="1">
    <source>
        <dbReference type="SAM" id="Phobius"/>
    </source>
</evidence>
<dbReference type="RefSeq" id="WP_085785567.1">
    <property type="nucleotide sequence ID" value="NZ_CP019937.1"/>
</dbReference>
<proteinExistence type="predicted"/>
<feature type="transmembrane region" description="Helical" evidence="1">
    <location>
        <begin position="110"/>
        <end position="133"/>
    </location>
</feature>
<feature type="transmembrane region" description="Helical" evidence="1">
    <location>
        <begin position="62"/>
        <end position="90"/>
    </location>
</feature>
<evidence type="ECO:0000313" key="3">
    <source>
        <dbReference type="Proteomes" id="UP000242447"/>
    </source>
</evidence>